<dbReference type="Proteomes" id="UP001324427">
    <property type="component" value="Unassembled WGS sequence"/>
</dbReference>
<dbReference type="InterPro" id="IPR036047">
    <property type="entry name" value="F-box-like_dom_sf"/>
</dbReference>
<sequence length="306" mass="34112">MAKKSASGDASLDVLLKMSSTLDAIKLSLDQTNQRLDSVMMSLNGTNQRLDVIGEHHKDLAADIATLLGDTNVQKVLHPATVGKLRERQFARDHPASERLLATTELLELILLKLSMRDLLLAQRVSRRFQQVTEASLSIRRALFFEPNAVVRGTDEGRPEVNPLFWRSTWSELSELSCGAVVFNDEADAFAVGFRGLTEVSTKGEEGGEAWHACLAISPVVEADRDDDAPKRYYLYGSWRRMYLTQPPCPVQVSPFMAATERVKPQRLGELWKSDCYGGKGGKRRRMWVEGYQNGHYSPPAPPPLA</sequence>
<evidence type="ECO:0000313" key="1">
    <source>
        <dbReference type="EMBL" id="KAK4546922.1"/>
    </source>
</evidence>
<protein>
    <recommendedName>
        <fullName evidence="3">F-box domain-containing protein</fullName>
    </recommendedName>
</protein>
<organism evidence="1 2">
    <name type="scientific">Oleoguttula mirabilis</name>
    <dbReference type="NCBI Taxonomy" id="1507867"/>
    <lineage>
        <taxon>Eukaryota</taxon>
        <taxon>Fungi</taxon>
        <taxon>Dikarya</taxon>
        <taxon>Ascomycota</taxon>
        <taxon>Pezizomycotina</taxon>
        <taxon>Dothideomycetes</taxon>
        <taxon>Dothideomycetidae</taxon>
        <taxon>Mycosphaerellales</taxon>
        <taxon>Teratosphaeriaceae</taxon>
        <taxon>Oleoguttula</taxon>
    </lineage>
</organism>
<reference evidence="1 2" key="1">
    <citation type="submission" date="2021-11" db="EMBL/GenBank/DDBJ databases">
        <title>Black yeast isolated from Biological Soil Crust.</title>
        <authorList>
            <person name="Kurbessoian T."/>
        </authorList>
    </citation>
    <scope>NUCLEOTIDE SEQUENCE [LARGE SCALE GENOMIC DNA]</scope>
    <source>
        <strain evidence="1 2">CCFEE 5522</strain>
    </source>
</reference>
<proteinExistence type="predicted"/>
<dbReference type="AlphaFoldDB" id="A0AAV9JNH7"/>
<comment type="caution">
    <text evidence="1">The sequence shown here is derived from an EMBL/GenBank/DDBJ whole genome shotgun (WGS) entry which is preliminary data.</text>
</comment>
<name>A0AAV9JNH7_9PEZI</name>
<dbReference type="EMBL" id="JAVFHQ010000013">
    <property type="protein sequence ID" value="KAK4546922.1"/>
    <property type="molecule type" value="Genomic_DNA"/>
</dbReference>
<keyword evidence="2" id="KW-1185">Reference proteome</keyword>
<dbReference type="SUPFAM" id="SSF81383">
    <property type="entry name" value="F-box domain"/>
    <property type="match status" value="1"/>
</dbReference>
<gene>
    <name evidence="1" type="ORF">LTR36_001654</name>
</gene>
<evidence type="ECO:0008006" key="3">
    <source>
        <dbReference type="Google" id="ProtNLM"/>
    </source>
</evidence>
<accession>A0AAV9JNH7</accession>
<evidence type="ECO:0000313" key="2">
    <source>
        <dbReference type="Proteomes" id="UP001324427"/>
    </source>
</evidence>